<dbReference type="AlphaFoldDB" id="A0AAV7RMS7"/>
<keyword evidence="2" id="KW-1185">Reference proteome</keyword>
<name>A0AAV7RMS7_PLEWA</name>
<dbReference type="Proteomes" id="UP001066276">
    <property type="component" value="Chromosome 5"/>
</dbReference>
<evidence type="ECO:0000313" key="1">
    <source>
        <dbReference type="EMBL" id="KAJ1154109.1"/>
    </source>
</evidence>
<dbReference type="EMBL" id="JANPWB010000009">
    <property type="protein sequence ID" value="KAJ1154109.1"/>
    <property type="molecule type" value="Genomic_DNA"/>
</dbReference>
<organism evidence="1 2">
    <name type="scientific">Pleurodeles waltl</name>
    <name type="common">Iberian ribbed newt</name>
    <dbReference type="NCBI Taxonomy" id="8319"/>
    <lineage>
        <taxon>Eukaryota</taxon>
        <taxon>Metazoa</taxon>
        <taxon>Chordata</taxon>
        <taxon>Craniata</taxon>
        <taxon>Vertebrata</taxon>
        <taxon>Euteleostomi</taxon>
        <taxon>Amphibia</taxon>
        <taxon>Batrachia</taxon>
        <taxon>Caudata</taxon>
        <taxon>Salamandroidea</taxon>
        <taxon>Salamandridae</taxon>
        <taxon>Pleurodelinae</taxon>
        <taxon>Pleurodeles</taxon>
    </lineage>
</organism>
<proteinExistence type="predicted"/>
<accession>A0AAV7RMS7</accession>
<protein>
    <submittedName>
        <fullName evidence="1">Uncharacterized protein</fullName>
    </submittedName>
</protein>
<gene>
    <name evidence="1" type="ORF">NDU88_006865</name>
</gene>
<evidence type="ECO:0000313" key="2">
    <source>
        <dbReference type="Proteomes" id="UP001066276"/>
    </source>
</evidence>
<sequence>MEKITLAKAESIISESCEGRWVWVLEAELEKRWGIIVAKVKVAQVNIPFVMKVMRSWEGLPPLHNAFTLTMQDFDERGDGCISEGKQLNLKVVRSRGPKQDATLLDYDEDDEALEEGEIVDHQMGDDTLDHEWQR</sequence>
<reference evidence="1" key="1">
    <citation type="journal article" date="2022" name="bioRxiv">
        <title>Sequencing and chromosome-scale assembly of the giantPleurodeles waltlgenome.</title>
        <authorList>
            <person name="Brown T."/>
            <person name="Elewa A."/>
            <person name="Iarovenko S."/>
            <person name="Subramanian E."/>
            <person name="Araus A.J."/>
            <person name="Petzold A."/>
            <person name="Susuki M."/>
            <person name="Suzuki K.-i.T."/>
            <person name="Hayashi T."/>
            <person name="Toyoda A."/>
            <person name="Oliveira C."/>
            <person name="Osipova E."/>
            <person name="Leigh N.D."/>
            <person name="Simon A."/>
            <person name="Yun M.H."/>
        </authorList>
    </citation>
    <scope>NUCLEOTIDE SEQUENCE</scope>
    <source>
        <strain evidence="1">20211129_DDA</strain>
        <tissue evidence="1">Liver</tissue>
    </source>
</reference>
<comment type="caution">
    <text evidence="1">The sequence shown here is derived from an EMBL/GenBank/DDBJ whole genome shotgun (WGS) entry which is preliminary data.</text>
</comment>